<dbReference type="Proteomes" id="UP001141327">
    <property type="component" value="Unassembled WGS sequence"/>
</dbReference>
<dbReference type="EMBL" id="JAPMOS010000007">
    <property type="protein sequence ID" value="KAJ4461455.1"/>
    <property type="molecule type" value="Genomic_DNA"/>
</dbReference>
<dbReference type="InterPro" id="IPR002921">
    <property type="entry name" value="Fungal_lipase-type"/>
</dbReference>
<name>A0ABQ8UQL7_9EUKA</name>
<feature type="transmembrane region" description="Helical" evidence="2">
    <location>
        <begin position="129"/>
        <end position="151"/>
    </location>
</feature>
<gene>
    <name evidence="4" type="ORF">PAPYR_2025</name>
</gene>
<keyword evidence="2 4" id="KW-0812">Transmembrane</keyword>
<evidence type="ECO:0000256" key="2">
    <source>
        <dbReference type="SAM" id="Phobius"/>
    </source>
</evidence>
<reference evidence="4" key="1">
    <citation type="journal article" date="2022" name="bioRxiv">
        <title>Genomics of Preaxostyla Flagellates Illuminates Evolutionary Transitions and the Path Towards Mitochondrial Loss.</title>
        <authorList>
            <person name="Novak L.V.F."/>
            <person name="Treitli S.C."/>
            <person name="Pyrih J."/>
            <person name="Halakuc P."/>
            <person name="Pipaliya S.V."/>
            <person name="Vacek V."/>
            <person name="Brzon O."/>
            <person name="Soukal P."/>
            <person name="Eme L."/>
            <person name="Dacks J.B."/>
            <person name="Karnkowska A."/>
            <person name="Elias M."/>
            <person name="Hampl V."/>
        </authorList>
    </citation>
    <scope>NUCLEOTIDE SEQUENCE</scope>
    <source>
        <strain evidence="4">RCP-MX</strain>
    </source>
</reference>
<feature type="compositionally biased region" description="Basic and acidic residues" evidence="1">
    <location>
        <begin position="79"/>
        <end position="90"/>
    </location>
</feature>
<feature type="transmembrane region" description="Helical" evidence="2">
    <location>
        <begin position="513"/>
        <end position="536"/>
    </location>
</feature>
<keyword evidence="5" id="KW-1185">Reference proteome</keyword>
<evidence type="ECO:0000313" key="5">
    <source>
        <dbReference type="Proteomes" id="UP001141327"/>
    </source>
</evidence>
<feature type="transmembrane region" description="Helical" evidence="2">
    <location>
        <begin position="171"/>
        <end position="195"/>
    </location>
</feature>
<protein>
    <submittedName>
        <fullName evidence="4">Transmembrane protein</fullName>
    </submittedName>
</protein>
<evidence type="ECO:0000256" key="1">
    <source>
        <dbReference type="SAM" id="MobiDB-lite"/>
    </source>
</evidence>
<feature type="domain" description="Fungal lipase-type" evidence="3">
    <location>
        <begin position="635"/>
        <end position="779"/>
    </location>
</feature>
<keyword evidence="2" id="KW-0472">Membrane</keyword>
<feature type="transmembrane region" description="Helical" evidence="2">
    <location>
        <begin position="235"/>
        <end position="255"/>
    </location>
</feature>
<dbReference type="InterPro" id="IPR029058">
    <property type="entry name" value="AB_hydrolase_fold"/>
</dbReference>
<dbReference type="Pfam" id="PF01764">
    <property type="entry name" value="Lipase_3"/>
    <property type="match status" value="1"/>
</dbReference>
<evidence type="ECO:0000313" key="4">
    <source>
        <dbReference type="EMBL" id="KAJ4461455.1"/>
    </source>
</evidence>
<keyword evidence="2" id="KW-1133">Transmembrane helix</keyword>
<proteinExistence type="predicted"/>
<sequence length="847" mass="92629">MSSPEVSSPAPSPPSPTVHPKPQQPDDRPATPQDSDMRPVSVVDETPSSPAVTHENPPVPMVAEVAGTPGPNLSPDSPEMPRHTTHTPELDKQPIGFLEVEAPVHASDRTDRPGWMTLVLWLSRIGRVYLVYLLAVSAWFSLILGIEFVMAVYYSSINVSSTHATGGGASLWAMVMLLFYVCYLASLGISLHVSMLRFLCQKLHDHWWVRGIYALFCVFPVVHVILFLASPYAQASLLVAVVIVFLLMALLFLVLTVKECCKLFRLCRCCRPAHSQATLSDVVNLLGLQPGYRLKWALCFLAMHIFGLALFGWFQNGPLQTIFGIMTGLYAGLILITLLGHYPLHFLTLIRFFARCCHCCRRATADRQAIIRAAATGTRVIVVIYLTTWIGFLAAINIVAITLGFVASWKMGISAIVLVVLSLGYFFDNTSRGILSDVNRRPSLRVIEKEAKRSRAAPSPDRPAPARDAFEEEEVEMNEVRRSVDADGAEAAAAAKLPIPVLLTESPDEGSTAVLLIIMTVFSVIGCVLFALGGSLPLPAARENPFLVPGYAFPEPVPTGVIYSSCTRTWAGPGEPLTLVDFAAMAALAYVDPSVQDAAMETGFNHSSYEIVHYSCPDHRVCFMDLYSPLDDVSVVSIRGTQELYDWVQDLTVWGEVGLLQAGAWAGGPILGIWPGDLNSRIVNIISLISQWFTVSFQYYTDVQEYVKSIMPYRTQVIMTGHSLGAGLAKIVAAEEDLAAVTFSGPGVIDLEYKLQLNHTRLQTNMFTVIPEADIVPRVGTSEGNVQNIHCWGEPGPNPLWSGGWMGAVVVAGPLTCHAIARTLCELSHACFDKRRRATSYCPELAQ</sequence>
<feature type="transmembrane region" description="Helical" evidence="2">
    <location>
        <begin position="296"/>
        <end position="315"/>
    </location>
</feature>
<feature type="transmembrane region" description="Helical" evidence="2">
    <location>
        <begin position="380"/>
        <end position="403"/>
    </location>
</feature>
<dbReference type="Gene3D" id="3.40.50.1820">
    <property type="entry name" value="alpha/beta hydrolase"/>
    <property type="match status" value="1"/>
</dbReference>
<accession>A0ABQ8UQL7</accession>
<organism evidence="4 5">
    <name type="scientific">Paratrimastix pyriformis</name>
    <dbReference type="NCBI Taxonomy" id="342808"/>
    <lineage>
        <taxon>Eukaryota</taxon>
        <taxon>Metamonada</taxon>
        <taxon>Preaxostyla</taxon>
        <taxon>Paratrimastigidae</taxon>
        <taxon>Paratrimastix</taxon>
    </lineage>
</organism>
<comment type="caution">
    <text evidence="4">The sequence shown here is derived from an EMBL/GenBank/DDBJ whole genome shotgun (WGS) entry which is preliminary data.</text>
</comment>
<dbReference type="SUPFAM" id="SSF53474">
    <property type="entry name" value="alpha/beta-Hydrolases"/>
    <property type="match status" value="1"/>
</dbReference>
<feature type="transmembrane region" description="Helical" evidence="2">
    <location>
        <begin position="207"/>
        <end position="229"/>
    </location>
</feature>
<feature type="transmembrane region" description="Helical" evidence="2">
    <location>
        <begin position="321"/>
        <end position="342"/>
    </location>
</feature>
<feature type="region of interest" description="Disordered" evidence="1">
    <location>
        <begin position="1"/>
        <end position="90"/>
    </location>
</feature>
<feature type="region of interest" description="Disordered" evidence="1">
    <location>
        <begin position="450"/>
        <end position="472"/>
    </location>
</feature>
<feature type="transmembrane region" description="Helical" evidence="2">
    <location>
        <begin position="409"/>
        <end position="427"/>
    </location>
</feature>
<evidence type="ECO:0000259" key="3">
    <source>
        <dbReference type="Pfam" id="PF01764"/>
    </source>
</evidence>
<feature type="compositionally biased region" description="Pro residues" evidence="1">
    <location>
        <begin position="10"/>
        <end position="23"/>
    </location>
</feature>